<evidence type="ECO:0000313" key="2">
    <source>
        <dbReference type="EMBL" id="GAJ02416.1"/>
    </source>
</evidence>
<gene>
    <name evidence="2" type="ORF">S12H4_30297</name>
</gene>
<dbReference type="SUPFAM" id="SSF51905">
    <property type="entry name" value="FAD/NAD(P)-binding domain"/>
    <property type="match status" value="1"/>
</dbReference>
<protein>
    <recommendedName>
        <fullName evidence="1">FAD/NAD(P)-binding domain-containing protein</fullName>
    </recommendedName>
</protein>
<dbReference type="AlphaFoldDB" id="X1URA2"/>
<organism evidence="2">
    <name type="scientific">marine sediment metagenome</name>
    <dbReference type="NCBI Taxonomy" id="412755"/>
    <lineage>
        <taxon>unclassified sequences</taxon>
        <taxon>metagenomes</taxon>
        <taxon>ecological metagenomes</taxon>
    </lineage>
</organism>
<dbReference type="GO" id="GO:0016491">
    <property type="term" value="F:oxidoreductase activity"/>
    <property type="evidence" value="ECO:0007669"/>
    <property type="project" value="InterPro"/>
</dbReference>
<dbReference type="InterPro" id="IPR036188">
    <property type="entry name" value="FAD/NAD-bd_sf"/>
</dbReference>
<proteinExistence type="predicted"/>
<accession>X1URA2</accession>
<dbReference type="InterPro" id="IPR023753">
    <property type="entry name" value="FAD/NAD-binding_dom"/>
</dbReference>
<feature type="non-terminal residue" evidence="2">
    <location>
        <position position="203"/>
    </location>
</feature>
<name>X1URA2_9ZZZZ</name>
<dbReference type="EMBL" id="BARW01017560">
    <property type="protein sequence ID" value="GAJ02416.1"/>
    <property type="molecule type" value="Genomic_DNA"/>
</dbReference>
<sequence length="203" mass="22297">MAKEHNSSVEATIFSIDIRTFGKGFEAYYDKAKTEYGVRFIRCRPSVIEEVAETKNLIIKYETEDDKIIKEEFDLVVLSVGLEPPKEAEKLANILGIELNNYGFCQTDNFSPVESSKPGIFACGVFQGPKDIPETVTQASAAAASAAASLSSARNSLIKRKEYPLERDIRGEPPRIGVFICHCGINIGGVVDVPRVTDYASLL</sequence>
<dbReference type="Pfam" id="PF07992">
    <property type="entry name" value="Pyr_redox_2"/>
    <property type="match status" value="1"/>
</dbReference>
<dbReference type="Gene3D" id="3.50.50.60">
    <property type="entry name" value="FAD/NAD(P)-binding domain"/>
    <property type="match status" value="1"/>
</dbReference>
<evidence type="ECO:0000259" key="1">
    <source>
        <dbReference type="Pfam" id="PF07992"/>
    </source>
</evidence>
<reference evidence="2" key="1">
    <citation type="journal article" date="2014" name="Front. Microbiol.">
        <title>High frequency of phylogenetically diverse reductive dehalogenase-homologous genes in deep subseafloor sedimentary metagenomes.</title>
        <authorList>
            <person name="Kawai M."/>
            <person name="Futagami T."/>
            <person name="Toyoda A."/>
            <person name="Takaki Y."/>
            <person name="Nishi S."/>
            <person name="Hori S."/>
            <person name="Arai W."/>
            <person name="Tsubouchi T."/>
            <person name="Morono Y."/>
            <person name="Uchiyama I."/>
            <person name="Ito T."/>
            <person name="Fujiyama A."/>
            <person name="Inagaki F."/>
            <person name="Takami H."/>
        </authorList>
    </citation>
    <scope>NUCLEOTIDE SEQUENCE</scope>
    <source>
        <strain evidence="2">Expedition CK06-06</strain>
    </source>
</reference>
<feature type="domain" description="FAD/NAD(P)-binding" evidence="1">
    <location>
        <begin position="19"/>
        <end position="142"/>
    </location>
</feature>
<comment type="caution">
    <text evidence="2">The sequence shown here is derived from an EMBL/GenBank/DDBJ whole genome shotgun (WGS) entry which is preliminary data.</text>
</comment>